<keyword evidence="2" id="KW-1185">Reference proteome</keyword>
<protein>
    <submittedName>
        <fullName evidence="1">Uncharacterized protein</fullName>
    </submittedName>
</protein>
<sequence length="130" mass="15054">MRVSKVGLFITPGQIRDRCHHHNTQNTNPNQIHEDLTSTTISKKKRKNRKKSLKHRRRIAAKNNPVPEEQQDGDENDDQMIQQDMEDAYAEFIGSGGHSSRTINPDLNVQQPSQSDLQDQFLKTLNHKWD</sequence>
<dbReference type="Proteomes" id="UP001060170">
    <property type="component" value="Chromosome 4"/>
</dbReference>
<evidence type="ECO:0000313" key="1">
    <source>
        <dbReference type="EMBL" id="KAI7957597.1"/>
    </source>
</evidence>
<evidence type="ECO:0000313" key="2">
    <source>
        <dbReference type="Proteomes" id="UP001060170"/>
    </source>
</evidence>
<reference evidence="2" key="2">
    <citation type="journal article" date="2018" name="Mol. Plant Microbe Interact.">
        <title>Genome sequence resources for the wheat stripe rust pathogen (Puccinia striiformis f. sp. tritici) and the barley stripe rust pathogen (Puccinia striiformis f. sp. hordei).</title>
        <authorList>
            <person name="Xia C."/>
            <person name="Wang M."/>
            <person name="Yin C."/>
            <person name="Cornejo O.E."/>
            <person name="Hulbert S.H."/>
            <person name="Chen X."/>
        </authorList>
    </citation>
    <scope>NUCLEOTIDE SEQUENCE [LARGE SCALE GENOMIC DNA]</scope>
    <source>
        <strain evidence="2">93-210</strain>
    </source>
</reference>
<reference evidence="1 2" key="3">
    <citation type="journal article" date="2022" name="Microbiol. Spectr.">
        <title>Folding features and dynamics of 3D genome architecture in plant fungal pathogens.</title>
        <authorList>
            <person name="Xia C."/>
        </authorList>
    </citation>
    <scope>NUCLEOTIDE SEQUENCE [LARGE SCALE GENOMIC DNA]</scope>
    <source>
        <strain evidence="1 2">93-210</strain>
    </source>
</reference>
<comment type="caution">
    <text evidence="1">The sequence shown here is derived from an EMBL/GenBank/DDBJ whole genome shotgun (WGS) entry which is preliminary data.</text>
</comment>
<dbReference type="EMBL" id="CM045868">
    <property type="protein sequence ID" value="KAI7957597.1"/>
    <property type="molecule type" value="Genomic_DNA"/>
</dbReference>
<gene>
    <name evidence="1" type="ORF">MJO28_004692</name>
</gene>
<name>A0ACC0ET70_9BASI</name>
<accession>A0ACC0ET70</accession>
<proteinExistence type="predicted"/>
<reference evidence="2" key="1">
    <citation type="journal article" date="2018" name="BMC Genomics">
        <title>Genomic insights into host adaptation between the wheat stripe rust pathogen (Puccinia striiformis f. sp. tritici) and the barley stripe rust pathogen (Puccinia striiformis f. sp. hordei).</title>
        <authorList>
            <person name="Xia C."/>
            <person name="Wang M."/>
            <person name="Yin C."/>
            <person name="Cornejo O.E."/>
            <person name="Hulbert S.H."/>
            <person name="Chen X."/>
        </authorList>
    </citation>
    <scope>NUCLEOTIDE SEQUENCE [LARGE SCALE GENOMIC DNA]</scope>
    <source>
        <strain evidence="2">93-210</strain>
    </source>
</reference>
<organism evidence="1 2">
    <name type="scientific">Puccinia striiformis f. sp. tritici</name>
    <dbReference type="NCBI Taxonomy" id="168172"/>
    <lineage>
        <taxon>Eukaryota</taxon>
        <taxon>Fungi</taxon>
        <taxon>Dikarya</taxon>
        <taxon>Basidiomycota</taxon>
        <taxon>Pucciniomycotina</taxon>
        <taxon>Pucciniomycetes</taxon>
        <taxon>Pucciniales</taxon>
        <taxon>Pucciniaceae</taxon>
        <taxon>Puccinia</taxon>
    </lineage>
</organism>